<dbReference type="Pfam" id="PF14559">
    <property type="entry name" value="TPR_19"/>
    <property type="match status" value="1"/>
</dbReference>
<dbReference type="EMBL" id="FOPI01000006">
    <property type="protein sequence ID" value="SFG22616.1"/>
    <property type="molecule type" value="Genomic_DNA"/>
</dbReference>
<accession>A0A1I2QA11</accession>
<dbReference type="SUPFAM" id="SSF48452">
    <property type="entry name" value="TPR-like"/>
    <property type="match status" value="1"/>
</dbReference>
<dbReference type="SMART" id="SM00028">
    <property type="entry name" value="TPR"/>
    <property type="match status" value="3"/>
</dbReference>
<evidence type="ECO:0000313" key="2">
    <source>
        <dbReference type="EMBL" id="SFG22616.1"/>
    </source>
</evidence>
<name>A0A1I2QA11_9LACO</name>
<proteinExistence type="predicted"/>
<dbReference type="AlphaFoldDB" id="A0A1I2QA11"/>
<dbReference type="Gene3D" id="1.25.40.10">
    <property type="entry name" value="Tetratricopeptide repeat domain"/>
    <property type="match status" value="1"/>
</dbReference>
<evidence type="ECO:0000259" key="1">
    <source>
        <dbReference type="Pfam" id="PF13538"/>
    </source>
</evidence>
<dbReference type="Pfam" id="PF13604">
    <property type="entry name" value="AAA_30"/>
    <property type="match status" value="1"/>
</dbReference>
<dbReference type="Pfam" id="PF13538">
    <property type="entry name" value="UvrD_C_2"/>
    <property type="match status" value="1"/>
</dbReference>
<gene>
    <name evidence="2" type="ORF">SAMN02910432_00431</name>
</gene>
<reference evidence="3" key="1">
    <citation type="submission" date="2016-10" db="EMBL/GenBank/DDBJ databases">
        <authorList>
            <person name="Varghese N."/>
            <person name="Submissions S."/>
        </authorList>
    </citation>
    <scope>NUCLEOTIDE SEQUENCE [LARGE SCALE GENOMIC DNA]</scope>
    <source>
        <strain evidence="3">DSM 20403</strain>
    </source>
</reference>
<dbReference type="RefSeq" id="WP_046922007.1">
    <property type="nucleotide sequence ID" value="NZ_AYYL01000011.1"/>
</dbReference>
<dbReference type="InterPro" id="IPR019734">
    <property type="entry name" value="TPR_rpt"/>
</dbReference>
<dbReference type="InterPro" id="IPR011990">
    <property type="entry name" value="TPR-like_helical_dom_sf"/>
</dbReference>
<dbReference type="Proteomes" id="UP000182635">
    <property type="component" value="Unassembled WGS sequence"/>
</dbReference>
<feature type="domain" description="UvrD-like helicase C-terminal" evidence="1">
    <location>
        <begin position="660"/>
        <end position="701"/>
    </location>
</feature>
<dbReference type="Gene3D" id="3.40.50.300">
    <property type="entry name" value="P-loop containing nucleotide triphosphate hydrolases"/>
    <property type="match status" value="2"/>
</dbReference>
<dbReference type="SUPFAM" id="SSF52540">
    <property type="entry name" value="P-loop containing nucleoside triphosphate hydrolases"/>
    <property type="match status" value="1"/>
</dbReference>
<evidence type="ECO:0000313" key="3">
    <source>
        <dbReference type="Proteomes" id="UP000182635"/>
    </source>
</evidence>
<sequence length="726" mass="84596">MDKLAETYQKGIAKIKAKDYQQAMAFFERVFKENAGFLSVCYYLGKCHYFLREFDEAEKFLELHTKNDTEKNQGQAWKLLTKIYVSRQDKEKAASSLQEASEHGAEKLAGLKEKIAKIDETSFSKKMRFKFLQLAKNKTPIAKTDLKEYEKVKFFINGMTDEQKKKFCDGKWHELEVTKPKKVKFKGFMSVALLDDRGYYKKYLPEIGSLYLRSSFNDYLEEDRFFKTKWEKSKVFALLLTKIFSREMIERLLLQNDLLDTQAKRHLKGCDDLVYLKKQGEVMPLSFEPVLENAEQLRKFGFICDKNCQNTVHLKEKCLGERLIEKLLKQTTRQKLPFRHPPKEYRPTKEQFRFIHWIFQNNHRIISLLGVGGSGKTYTLGQILDHERVLALAPTHKARINLEKCGFKHNETIQKVIYELENSQSELIDGDDYDVIVIDEISMVTQDMLKTLLQYVGNDYRFIFLGDDKQLPPVSQDEDALEVCGNVMQLLIQSGSHFDFQANLRCKDERVRMFIAQCRYKNTKNLKQLHVFKQSNADDMIAYKLKHLPLEDCMIIAYRNATVGRINEQFFKVLSKDKQNVVPFEYKNGYGRGGFFVGAKVVFYRNDDQYQKYGYTNSEFGKIVSLELPSEKNKNGKVVVKTDQKEYVLPIWRAKEDLLLAYALTIHKAQGSGAKRVYVLEAVDYGLAYTAVSRTKKELCFVEMTLDDLCLALETPTREKANVYTF</sequence>
<dbReference type="CDD" id="cd18809">
    <property type="entry name" value="SF1_C_RecD"/>
    <property type="match status" value="1"/>
</dbReference>
<protein>
    <submittedName>
        <fullName evidence="2">Exodeoxyribonuclease V alpha subunit</fullName>
    </submittedName>
</protein>
<dbReference type="InterPro" id="IPR027417">
    <property type="entry name" value="P-loop_NTPase"/>
</dbReference>
<dbReference type="PANTHER" id="PTHR43788">
    <property type="entry name" value="DNA2/NAM7 HELICASE FAMILY MEMBER"/>
    <property type="match status" value="1"/>
</dbReference>
<dbReference type="OrthoDB" id="9803432at2"/>
<dbReference type="InterPro" id="IPR050534">
    <property type="entry name" value="Coronavir_polyprotein_1ab"/>
</dbReference>
<dbReference type="InterPro" id="IPR027785">
    <property type="entry name" value="UvrD-like_helicase_C"/>
</dbReference>
<organism evidence="2 3">
    <name type="scientific">Ligilactobacillus ruminis DSM 20403 = NBRC 102161</name>
    <dbReference type="NCBI Taxonomy" id="1423798"/>
    <lineage>
        <taxon>Bacteria</taxon>
        <taxon>Bacillati</taxon>
        <taxon>Bacillota</taxon>
        <taxon>Bacilli</taxon>
        <taxon>Lactobacillales</taxon>
        <taxon>Lactobacillaceae</taxon>
        <taxon>Ligilactobacillus</taxon>
    </lineage>
</organism>